<accession>A0A956LZ60</accession>
<comment type="pathway">
    <text evidence="2">Bacterial outer membrane biogenesis; lipopolysaccharide biosynthesis.</text>
</comment>
<dbReference type="PANTHER" id="PTHR21057">
    <property type="entry name" value="PHOSPHO-2-DEHYDRO-3-DEOXYHEPTONATE ALDOLASE"/>
    <property type="match status" value="1"/>
</dbReference>
<evidence type="ECO:0000256" key="1">
    <source>
        <dbReference type="ARBA" id="ARBA00004496"/>
    </source>
</evidence>
<proteinExistence type="inferred from homology"/>
<dbReference type="NCBIfam" id="NF003543">
    <property type="entry name" value="PRK05198.1"/>
    <property type="match status" value="1"/>
</dbReference>
<dbReference type="InterPro" id="IPR013785">
    <property type="entry name" value="Aldolase_TIM"/>
</dbReference>
<dbReference type="InterPro" id="IPR006218">
    <property type="entry name" value="DAHP1/KDSA"/>
</dbReference>
<dbReference type="Proteomes" id="UP000697710">
    <property type="component" value="Unassembled WGS sequence"/>
</dbReference>
<dbReference type="EMBL" id="JAGQHR010000084">
    <property type="protein sequence ID" value="MCA9726920.1"/>
    <property type="molecule type" value="Genomic_DNA"/>
</dbReference>
<evidence type="ECO:0000256" key="3">
    <source>
        <dbReference type="ARBA" id="ARBA00004845"/>
    </source>
</evidence>
<keyword evidence="7 10" id="KW-0808">Transferase</keyword>
<reference evidence="10" key="2">
    <citation type="journal article" date="2021" name="Microbiome">
        <title>Successional dynamics and alternative stable states in a saline activated sludge microbial community over 9 years.</title>
        <authorList>
            <person name="Wang Y."/>
            <person name="Ye J."/>
            <person name="Ju F."/>
            <person name="Liu L."/>
            <person name="Boyd J.A."/>
            <person name="Deng Y."/>
            <person name="Parks D.H."/>
            <person name="Jiang X."/>
            <person name="Yin X."/>
            <person name="Woodcroft B.J."/>
            <person name="Tyson G.W."/>
            <person name="Hugenholtz P."/>
            <person name="Polz M.F."/>
            <person name="Zhang T."/>
        </authorList>
    </citation>
    <scope>NUCLEOTIDE SEQUENCE</scope>
    <source>
        <strain evidence="10">HKST-UBA01</strain>
    </source>
</reference>
<reference evidence="10" key="1">
    <citation type="submission" date="2020-04" db="EMBL/GenBank/DDBJ databases">
        <authorList>
            <person name="Zhang T."/>
        </authorList>
    </citation>
    <scope>NUCLEOTIDE SEQUENCE</scope>
    <source>
        <strain evidence="10">HKST-UBA01</strain>
    </source>
</reference>
<evidence type="ECO:0000313" key="11">
    <source>
        <dbReference type="Proteomes" id="UP000697710"/>
    </source>
</evidence>
<organism evidence="10 11">
    <name type="scientific">Eiseniibacteriota bacterium</name>
    <dbReference type="NCBI Taxonomy" id="2212470"/>
    <lineage>
        <taxon>Bacteria</taxon>
        <taxon>Candidatus Eiseniibacteriota</taxon>
    </lineage>
</organism>
<feature type="non-terminal residue" evidence="10">
    <location>
        <position position="248"/>
    </location>
</feature>
<comment type="subcellular location">
    <subcellularLocation>
        <location evidence="1">Cytoplasm</location>
    </subcellularLocation>
</comment>
<dbReference type="EC" id="2.5.1.55" evidence="5"/>
<evidence type="ECO:0000256" key="5">
    <source>
        <dbReference type="ARBA" id="ARBA00012693"/>
    </source>
</evidence>
<dbReference type="NCBIfam" id="TIGR01362">
    <property type="entry name" value="KDO8P_synth"/>
    <property type="match status" value="1"/>
</dbReference>
<dbReference type="Pfam" id="PF00793">
    <property type="entry name" value="DAHP_synth_1"/>
    <property type="match status" value="1"/>
</dbReference>
<evidence type="ECO:0000313" key="10">
    <source>
        <dbReference type="EMBL" id="MCA9726920.1"/>
    </source>
</evidence>
<comment type="catalytic activity">
    <reaction evidence="8">
        <text>D-arabinose 5-phosphate + phosphoenolpyruvate + H2O = 3-deoxy-alpha-D-manno-2-octulosonate-8-phosphate + phosphate</text>
        <dbReference type="Rhea" id="RHEA:14053"/>
        <dbReference type="ChEBI" id="CHEBI:15377"/>
        <dbReference type="ChEBI" id="CHEBI:43474"/>
        <dbReference type="ChEBI" id="CHEBI:57693"/>
        <dbReference type="ChEBI" id="CHEBI:58702"/>
        <dbReference type="ChEBI" id="CHEBI:85985"/>
        <dbReference type="EC" id="2.5.1.55"/>
    </reaction>
</comment>
<comment type="similarity">
    <text evidence="4">Belongs to the KdsA family.</text>
</comment>
<evidence type="ECO:0000259" key="9">
    <source>
        <dbReference type="Pfam" id="PF00793"/>
    </source>
</evidence>
<keyword evidence="6" id="KW-0963">Cytoplasm</keyword>
<evidence type="ECO:0000256" key="7">
    <source>
        <dbReference type="ARBA" id="ARBA00022679"/>
    </source>
</evidence>
<dbReference type="AlphaFoldDB" id="A0A956LZ60"/>
<dbReference type="GO" id="GO:0005737">
    <property type="term" value="C:cytoplasm"/>
    <property type="evidence" value="ECO:0007669"/>
    <property type="project" value="UniProtKB-SubCell"/>
</dbReference>
<evidence type="ECO:0000256" key="8">
    <source>
        <dbReference type="ARBA" id="ARBA00049112"/>
    </source>
</evidence>
<gene>
    <name evidence="10" type="primary">kdsA</name>
    <name evidence="10" type="ORF">KC729_04500</name>
</gene>
<sequence length="248" mass="26491">MPDPQFLGRTLGPDELFVIAGPCVIENESMALSIAEKLTEITHSVGVSLIFKASYTKANRSSVGSFTGPGMEEGLAILAKIKETHGIPVLTDIHGPAEAPPVAEVCDALQIPAFLSRQTELLQAAAATGRVVNVKKGQFLAPEDMTQVVEKLRAVKPDGEVWLTERGATFGYHNLVVDMRTFPILREQNASVVYDVTHSLQHPGVGGDRRFALPLARAAVAAGAHGLFFETHPDPAHALSDATTQLPV</sequence>
<comment type="pathway">
    <text evidence="3">Carbohydrate biosynthesis; 3-deoxy-D-manno-octulosonate biosynthesis; 3-deoxy-D-manno-octulosonate from D-ribulose 5-phosphate: step 2/3.</text>
</comment>
<protein>
    <recommendedName>
        <fullName evidence="5">3-deoxy-8-phosphooctulonate synthase</fullName>
        <ecNumber evidence="5">2.5.1.55</ecNumber>
    </recommendedName>
</protein>
<dbReference type="GO" id="GO:0008676">
    <property type="term" value="F:3-deoxy-8-phosphooctulonate synthase activity"/>
    <property type="evidence" value="ECO:0007669"/>
    <property type="project" value="UniProtKB-EC"/>
</dbReference>
<evidence type="ECO:0000256" key="6">
    <source>
        <dbReference type="ARBA" id="ARBA00022490"/>
    </source>
</evidence>
<name>A0A956LZ60_UNCEI</name>
<feature type="domain" description="DAHP synthetase I/KDSA" evidence="9">
    <location>
        <begin position="12"/>
        <end position="246"/>
    </location>
</feature>
<evidence type="ECO:0000256" key="4">
    <source>
        <dbReference type="ARBA" id="ARBA00010499"/>
    </source>
</evidence>
<comment type="caution">
    <text evidence="10">The sequence shown here is derived from an EMBL/GenBank/DDBJ whole genome shotgun (WGS) entry which is preliminary data.</text>
</comment>
<evidence type="ECO:0000256" key="2">
    <source>
        <dbReference type="ARBA" id="ARBA00004756"/>
    </source>
</evidence>
<dbReference type="Gene3D" id="3.20.20.70">
    <property type="entry name" value="Aldolase class I"/>
    <property type="match status" value="1"/>
</dbReference>
<dbReference type="SUPFAM" id="SSF51569">
    <property type="entry name" value="Aldolase"/>
    <property type="match status" value="1"/>
</dbReference>
<dbReference type="InterPro" id="IPR006269">
    <property type="entry name" value="KDO8P_synthase"/>
</dbReference>